<dbReference type="GO" id="GO:0008352">
    <property type="term" value="C:katanin complex"/>
    <property type="evidence" value="ECO:0007669"/>
    <property type="project" value="TreeGrafter"/>
</dbReference>
<reference evidence="5 6" key="1">
    <citation type="submission" date="2009-11" db="EMBL/GenBank/DDBJ databases">
        <title>Annotation of Allomyces macrogynus ATCC 38327.</title>
        <authorList>
            <consortium name="The Broad Institute Genome Sequencing Platform"/>
            <person name="Russ C."/>
            <person name="Cuomo C."/>
            <person name="Burger G."/>
            <person name="Gray M.W."/>
            <person name="Holland P.W.H."/>
            <person name="King N."/>
            <person name="Lang F.B.F."/>
            <person name="Roger A.J."/>
            <person name="Ruiz-Trillo I."/>
            <person name="Young S.K."/>
            <person name="Zeng Q."/>
            <person name="Gargeya S."/>
            <person name="Fitzgerald M."/>
            <person name="Haas B."/>
            <person name="Abouelleil A."/>
            <person name="Alvarado L."/>
            <person name="Arachchi H.M."/>
            <person name="Berlin A."/>
            <person name="Chapman S.B."/>
            <person name="Gearin G."/>
            <person name="Goldberg J."/>
            <person name="Griggs A."/>
            <person name="Gujja S."/>
            <person name="Hansen M."/>
            <person name="Heiman D."/>
            <person name="Howarth C."/>
            <person name="Larimer J."/>
            <person name="Lui A."/>
            <person name="MacDonald P.J.P."/>
            <person name="McCowen C."/>
            <person name="Montmayeur A."/>
            <person name="Murphy C."/>
            <person name="Neiman D."/>
            <person name="Pearson M."/>
            <person name="Priest M."/>
            <person name="Roberts A."/>
            <person name="Saif S."/>
            <person name="Shea T."/>
            <person name="Sisk P."/>
            <person name="Stolte C."/>
            <person name="Sykes S."/>
            <person name="Wortman J."/>
            <person name="Nusbaum C."/>
            <person name="Birren B."/>
        </authorList>
    </citation>
    <scope>NUCLEOTIDE SEQUENCE [LARGE SCALE GENOMIC DNA]</scope>
    <source>
        <strain evidence="5 6">ATCC 38327</strain>
    </source>
</reference>
<keyword evidence="6" id="KW-1185">Reference proteome</keyword>
<dbReference type="InterPro" id="IPR015943">
    <property type="entry name" value="WD40/YVTN_repeat-like_dom_sf"/>
</dbReference>
<dbReference type="Pfam" id="PF00400">
    <property type="entry name" value="WD40"/>
    <property type="match status" value="4"/>
</dbReference>
<dbReference type="FunFam" id="2.130.10.10:FF:000462">
    <property type="entry name" value="Katanin p80 WD40 repeat-containing subunit B1"/>
    <property type="match status" value="1"/>
</dbReference>
<protein>
    <submittedName>
        <fullName evidence="5">Uncharacterized protein</fullName>
    </submittedName>
</protein>
<reference evidence="6" key="2">
    <citation type="submission" date="2009-11" db="EMBL/GenBank/DDBJ databases">
        <title>The Genome Sequence of Allomyces macrogynus strain ATCC 38327.</title>
        <authorList>
            <consortium name="The Broad Institute Genome Sequencing Platform"/>
            <person name="Russ C."/>
            <person name="Cuomo C."/>
            <person name="Shea T."/>
            <person name="Young S.K."/>
            <person name="Zeng Q."/>
            <person name="Koehrsen M."/>
            <person name="Haas B."/>
            <person name="Borodovsky M."/>
            <person name="Guigo R."/>
            <person name="Alvarado L."/>
            <person name="Berlin A."/>
            <person name="Borenstein D."/>
            <person name="Chen Z."/>
            <person name="Engels R."/>
            <person name="Freedman E."/>
            <person name="Gellesch M."/>
            <person name="Goldberg J."/>
            <person name="Griggs A."/>
            <person name="Gujja S."/>
            <person name="Heiman D."/>
            <person name="Hepburn T."/>
            <person name="Howarth C."/>
            <person name="Jen D."/>
            <person name="Larson L."/>
            <person name="Lewis B."/>
            <person name="Mehta T."/>
            <person name="Park D."/>
            <person name="Pearson M."/>
            <person name="Roberts A."/>
            <person name="Saif S."/>
            <person name="Shenoy N."/>
            <person name="Sisk P."/>
            <person name="Stolte C."/>
            <person name="Sykes S."/>
            <person name="Walk T."/>
            <person name="White J."/>
            <person name="Yandava C."/>
            <person name="Burger G."/>
            <person name="Gray M.W."/>
            <person name="Holland P.W.H."/>
            <person name="King N."/>
            <person name="Lang F.B.F."/>
            <person name="Roger A.J."/>
            <person name="Ruiz-Trillo I."/>
            <person name="Lander E."/>
            <person name="Nusbaum C."/>
        </authorList>
    </citation>
    <scope>NUCLEOTIDE SEQUENCE [LARGE SCALE GENOMIC DNA]</scope>
    <source>
        <strain evidence="6">ATCC 38327</strain>
    </source>
</reference>
<dbReference type="CDD" id="cd00200">
    <property type="entry name" value="WD40"/>
    <property type="match status" value="1"/>
</dbReference>
<dbReference type="AlphaFoldDB" id="A0A0L0TDZ1"/>
<feature type="repeat" description="WD" evidence="3">
    <location>
        <begin position="96"/>
        <end position="137"/>
    </location>
</feature>
<dbReference type="InterPro" id="IPR001680">
    <property type="entry name" value="WD40_rpt"/>
</dbReference>
<dbReference type="STRING" id="578462.A0A0L0TDZ1"/>
<proteinExistence type="predicted"/>
<sequence length="413" mass="44642">MSNLIAKQYEFAAHASAVTCLRVGPKNGNILVTGGEDRRVHLWAIGHADPILALVGHTTPVQCVAIDQPEQLVVAGSTSGTLKLWDLQQGKAIRTLMGHRAAVTAVEFHPFGDFFASASADHSVKIWDVKRKGCILTFHHANVDVLRFSPDGKWILTSASTGPPDVRLWDLNGGRLVHQFAHDAPVVQITFHPRELVMATVAATGVMSFWDMDTFQRISCTSDLPPDAPLAAGTRMVFSEDGTVALALAPGHVTVWEWEPVRLVDAVSVPYLTAIDDAVLAPSGTHLVVVAHVDSFVQVFQLNVTHLRPFRSLAASAVHDYQPHHHHHPHHANYAPAPADPYAAPAHPPPPRHDLPPYARPPPPGAAYPYAPSAPGMTAPPPSPHYPYNAYPYAAAAPYHGQAPQPPPRAQLQ</sequence>
<dbReference type="VEuPathDB" id="FungiDB:AMAG_20579"/>
<evidence type="ECO:0000256" key="2">
    <source>
        <dbReference type="ARBA" id="ARBA00022737"/>
    </source>
</evidence>
<dbReference type="PROSITE" id="PS50294">
    <property type="entry name" value="WD_REPEATS_REGION"/>
    <property type="match status" value="3"/>
</dbReference>
<accession>A0A0L0TDZ1</accession>
<keyword evidence="1 3" id="KW-0853">WD repeat</keyword>
<feature type="repeat" description="WD" evidence="3">
    <location>
        <begin position="54"/>
        <end position="95"/>
    </location>
</feature>
<gene>
    <name evidence="5" type="ORF">AMAG_20579</name>
</gene>
<feature type="region of interest" description="Disordered" evidence="4">
    <location>
        <begin position="321"/>
        <end position="382"/>
    </location>
</feature>
<dbReference type="Proteomes" id="UP000054350">
    <property type="component" value="Unassembled WGS sequence"/>
</dbReference>
<feature type="repeat" description="WD" evidence="3">
    <location>
        <begin position="11"/>
        <end position="43"/>
    </location>
</feature>
<dbReference type="SUPFAM" id="SSF50978">
    <property type="entry name" value="WD40 repeat-like"/>
    <property type="match status" value="1"/>
</dbReference>
<feature type="repeat" description="WD" evidence="3">
    <location>
        <begin position="179"/>
        <end position="220"/>
    </location>
</feature>
<dbReference type="eggNOG" id="KOG0267">
    <property type="taxonomic scope" value="Eukaryota"/>
</dbReference>
<dbReference type="PRINTS" id="PR00320">
    <property type="entry name" value="GPROTEINBRPT"/>
</dbReference>
<dbReference type="PROSITE" id="PS50082">
    <property type="entry name" value="WD_REPEATS_2"/>
    <property type="match status" value="4"/>
</dbReference>
<dbReference type="EMBL" id="GG745384">
    <property type="protein sequence ID" value="KNE72804.1"/>
    <property type="molecule type" value="Genomic_DNA"/>
</dbReference>
<dbReference type="InterPro" id="IPR020472">
    <property type="entry name" value="WD40_PAC1"/>
</dbReference>
<dbReference type="GO" id="GO:0007019">
    <property type="term" value="P:microtubule depolymerization"/>
    <property type="evidence" value="ECO:0007669"/>
    <property type="project" value="TreeGrafter"/>
</dbReference>
<feature type="compositionally biased region" description="Low complexity" evidence="4">
    <location>
        <begin position="332"/>
        <end position="345"/>
    </location>
</feature>
<evidence type="ECO:0000313" key="6">
    <source>
        <dbReference type="Proteomes" id="UP000054350"/>
    </source>
</evidence>
<name>A0A0L0TDZ1_ALLM3</name>
<evidence type="ECO:0000256" key="1">
    <source>
        <dbReference type="ARBA" id="ARBA00022574"/>
    </source>
</evidence>
<dbReference type="PANTHER" id="PTHR19845">
    <property type="entry name" value="KATANIN P80 SUBUNIT"/>
    <property type="match status" value="1"/>
</dbReference>
<keyword evidence="2" id="KW-0677">Repeat</keyword>
<evidence type="ECO:0000256" key="4">
    <source>
        <dbReference type="SAM" id="MobiDB-lite"/>
    </source>
</evidence>
<dbReference type="PANTHER" id="PTHR19845:SF0">
    <property type="entry name" value="KATANIN P80 WD40 REPEAT-CONTAINING SUBUNIT B1"/>
    <property type="match status" value="1"/>
</dbReference>
<evidence type="ECO:0000256" key="3">
    <source>
        <dbReference type="PROSITE-ProRule" id="PRU00221"/>
    </source>
</evidence>
<dbReference type="OrthoDB" id="538223at2759"/>
<dbReference type="InterPro" id="IPR036322">
    <property type="entry name" value="WD40_repeat_dom_sf"/>
</dbReference>
<evidence type="ECO:0000313" key="5">
    <source>
        <dbReference type="EMBL" id="KNE72804.1"/>
    </source>
</evidence>
<dbReference type="Gene3D" id="2.130.10.10">
    <property type="entry name" value="YVTN repeat-like/Quinoprotein amine dehydrogenase"/>
    <property type="match status" value="2"/>
</dbReference>
<dbReference type="SMART" id="SM00320">
    <property type="entry name" value="WD40"/>
    <property type="match status" value="6"/>
</dbReference>
<organism evidence="5 6">
    <name type="scientific">Allomyces macrogynus (strain ATCC 38327)</name>
    <name type="common">Allomyces javanicus var. macrogynus</name>
    <dbReference type="NCBI Taxonomy" id="578462"/>
    <lineage>
        <taxon>Eukaryota</taxon>
        <taxon>Fungi</taxon>
        <taxon>Fungi incertae sedis</taxon>
        <taxon>Blastocladiomycota</taxon>
        <taxon>Blastocladiomycetes</taxon>
        <taxon>Blastocladiales</taxon>
        <taxon>Blastocladiaceae</taxon>
        <taxon>Allomyces</taxon>
    </lineage>
</organism>